<evidence type="ECO:0000256" key="1">
    <source>
        <dbReference type="ARBA" id="ARBA00001917"/>
    </source>
</evidence>
<dbReference type="Gene3D" id="3.10.20.600">
    <property type="match status" value="1"/>
</dbReference>
<comment type="cofactor">
    <cofactor evidence="1">
        <name>FMN</name>
        <dbReference type="ChEBI" id="CHEBI:58210"/>
    </cofactor>
</comment>
<dbReference type="AlphaFoldDB" id="A0A7M2X352"/>
<evidence type="ECO:0000313" key="12">
    <source>
        <dbReference type="Proteomes" id="UP000593765"/>
    </source>
</evidence>
<dbReference type="InterPro" id="IPR019554">
    <property type="entry name" value="Soluble_ligand-bd"/>
</dbReference>
<dbReference type="SMART" id="SM00928">
    <property type="entry name" value="NADH_4Fe-4S"/>
    <property type="match status" value="1"/>
</dbReference>
<evidence type="ECO:0000256" key="6">
    <source>
        <dbReference type="ARBA" id="ARBA00022643"/>
    </source>
</evidence>
<dbReference type="SUPFAM" id="SSF142984">
    <property type="entry name" value="Nqo1 middle domain-like"/>
    <property type="match status" value="1"/>
</dbReference>
<dbReference type="InterPro" id="IPR037225">
    <property type="entry name" value="Nuo51_FMN-bd_sf"/>
</dbReference>
<comment type="cofactor">
    <cofactor evidence="2">
        <name>[4Fe-4S] cluster</name>
        <dbReference type="ChEBI" id="CHEBI:49883"/>
    </cofactor>
</comment>
<dbReference type="GO" id="GO:0051539">
    <property type="term" value="F:4 iron, 4 sulfur cluster binding"/>
    <property type="evidence" value="ECO:0007669"/>
    <property type="project" value="UniProtKB-KW"/>
</dbReference>
<evidence type="ECO:0000256" key="8">
    <source>
        <dbReference type="ARBA" id="ARBA00023004"/>
    </source>
</evidence>
<dbReference type="InterPro" id="IPR011538">
    <property type="entry name" value="Nuo51_FMN-bd"/>
</dbReference>
<dbReference type="Gene3D" id="3.40.50.11540">
    <property type="entry name" value="NADH-ubiquinone oxidoreductase 51kDa subunit"/>
    <property type="match status" value="1"/>
</dbReference>
<dbReference type="FunFam" id="1.20.1440.230:FF:000001">
    <property type="entry name" value="Mitochondrial NADH dehydrogenase flavoprotein 1"/>
    <property type="match status" value="1"/>
</dbReference>
<protein>
    <submittedName>
        <fullName evidence="11">NADH-quinone oxidoreductase subunit NuoF</fullName>
    </submittedName>
</protein>
<dbReference type="Pfam" id="PF10589">
    <property type="entry name" value="NADH_4Fe-4S"/>
    <property type="match status" value="1"/>
</dbReference>
<evidence type="ECO:0000256" key="5">
    <source>
        <dbReference type="ARBA" id="ARBA00022630"/>
    </source>
</evidence>
<dbReference type="Pfam" id="PF10531">
    <property type="entry name" value="SLBB"/>
    <property type="match status" value="1"/>
</dbReference>
<dbReference type="NCBIfam" id="NF010120">
    <property type="entry name" value="PRK13596.1"/>
    <property type="match status" value="1"/>
</dbReference>
<name>A0A7M2X352_9BACT</name>
<organism evidence="11 12">
    <name type="scientific">Humisphaera borealis</name>
    <dbReference type="NCBI Taxonomy" id="2807512"/>
    <lineage>
        <taxon>Bacteria</taxon>
        <taxon>Pseudomonadati</taxon>
        <taxon>Planctomycetota</taxon>
        <taxon>Phycisphaerae</taxon>
        <taxon>Tepidisphaerales</taxon>
        <taxon>Tepidisphaeraceae</taxon>
        <taxon>Humisphaera</taxon>
    </lineage>
</organism>
<dbReference type="SUPFAM" id="SSF142019">
    <property type="entry name" value="Nqo1 FMN-binding domain-like"/>
    <property type="match status" value="1"/>
</dbReference>
<dbReference type="InterPro" id="IPR037207">
    <property type="entry name" value="Nuop51_4Fe4S-bd_sf"/>
</dbReference>
<dbReference type="EMBL" id="CP063458">
    <property type="protein sequence ID" value="QOV92188.1"/>
    <property type="molecule type" value="Genomic_DNA"/>
</dbReference>
<dbReference type="SUPFAM" id="SSF140490">
    <property type="entry name" value="Nqo1C-terminal domain-like"/>
    <property type="match status" value="1"/>
</dbReference>
<evidence type="ECO:0000256" key="9">
    <source>
        <dbReference type="ARBA" id="ARBA00023014"/>
    </source>
</evidence>
<evidence type="ECO:0000256" key="4">
    <source>
        <dbReference type="ARBA" id="ARBA00022485"/>
    </source>
</evidence>
<dbReference type="GO" id="GO:0010181">
    <property type="term" value="F:FMN binding"/>
    <property type="evidence" value="ECO:0007669"/>
    <property type="project" value="InterPro"/>
</dbReference>
<dbReference type="InterPro" id="IPR019575">
    <property type="entry name" value="Nuop51_4Fe4S-bd"/>
</dbReference>
<dbReference type="PROSITE" id="PS00645">
    <property type="entry name" value="COMPLEX1_51K_2"/>
    <property type="match status" value="1"/>
</dbReference>
<keyword evidence="9" id="KW-0411">Iron-sulfur</keyword>
<evidence type="ECO:0000256" key="2">
    <source>
        <dbReference type="ARBA" id="ARBA00001966"/>
    </source>
</evidence>
<dbReference type="InterPro" id="IPR050837">
    <property type="entry name" value="ComplexI_51kDa_subunit"/>
</dbReference>
<proteinExistence type="inferred from homology"/>
<dbReference type="PANTHER" id="PTHR11780">
    <property type="entry name" value="NADH-UBIQUINONE OXIDOREDUCTASE FLAVOPROTEIN 1 NDUFV1"/>
    <property type="match status" value="1"/>
</dbReference>
<dbReference type="KEGG" id="hbs:IPV69_12870"/>
<evidence type="ECO:0000256" key="7">
    <source>
        <dbReference type="ARBA" id="ARBA00022723"/>
    </source>
</evidence>
<dbReference type="PANTHER" id="PTHR11780:SF10">
    <property type="entry name" value="NADH DEHYDROGENASE [UBIQUINONE] FLAVOPROTEIN 1, MITOCHONDRIAL"/>
    <property type="match status" value="1"/>
</dbReference>
<dbReference type="Pfam" id="PF01512">
    <property type="entry name" value="Complex1_51K"/>
    <property type="match status" value="1"/>
</dbReference>
<dbReference type="Gene3D" id="1.20.1440.230">
    <property type="entry name" value="NADH-ubiquinone oxidoreductase 51kDa subunit, iron-sulphur binding domain"/>
    <property type="match status" value="1"/>
</dbReference>
<keyword evidence="8" id="KW-0408">Iron</keyword>
<keyword evidence="6" id="KW-0288">FMN</keyword>
<dbReference type="RefSeq" id="WP_206295520.1">
    <property type="nucleotide sequence ID" value="NZ_CP063458.1"/>
</dbReference>
<dbReference type="FunFam" id="3.40.50.11540:FF:000001">
    <property type="entry name" value="NADH dehydrogenase [ubiquinone] flavoprotein 1, mitochondrial"/>
    <property type="match status" value="1"/>
</dbReference>
<dbReference type="InterPro" id="IPR001949">
    <property type="entry name" value="NADH-UbQ_OxRdtase_51kDa_CS"/>
</dbReference>
<dbReference type="GO" id="GO:0008137">
    <property type="term" value="F:NADH dehydrogenase (ubiquinone) activity"/>
    <property type="evidence" value="ECO:0007669"/>
    <property type="project" value="InterPro"/>
</dbReference>
<dbReference type="Proteomes" id="UP000593765">
    <property type="component" value="Chromosome"/>
</dbReference>
<keyword evidence="5" id="KW-0285">Flavoprotein</keyword>
<evidence type="ECO:0000313" key="11">
    <source>
        <dbReference type="EMBL" id="QOV92188.1"/>
    </source>
</evidence>
<keyword evidence="12" id="KW-1185">Reference proteome</keyword>
<dbReference type="GO" id="GO:0003954">
    <property type="term" value="F:NADH dehydrogenase activity"/>
    <property type="evidence" value="ECO:0007669"/>
    <property type="project" value="TreeGrafter"/>
</dbReference>
<gene>
    <name evidence="11" type="primary">nuoF</name>
    <name evidence="11" type="ORF">IPV69_12870</name>
</gene>
<keyword evidence="7" id="KW-0479">Metal-binding</keyword>
<comment type="similarity">
    <text evidence="3">Belongs to the complex I 51 kDa subunit family.</text>
</comment>
<keyword evidence="4" id="KW-0004">4Fe-4S</keyword>
<dbReference type="GO" id="GO:0045333">
    <property type="term" value="P:cellular respiration"/>
    <property type="evidence" value="ECO:0007669"/>
    <property type="project" value="TreeGrafter"/>
</dbReference>
<dbReference type="Gene3D" id="6.10.250.1450">
    <property type="match status" value="1"/>
</dbReference>
<feature type="domain" description="NADH-ubiquinone oxidoreductase 51kDa subunit iron-sulphur binding" evidence="10">
    <location>
        <begin position="333"/>
        <end position="378"/>
    </location>
</feature>
<evidence type="ECO:0000256" key="3">
    <source>
        <dbReference type="ARBA" id="ARBA00007523"/>
    </source>
</evidence>
<dbReference type="GO" id="GO:0046872">
    <property type="term" value="F:metal ion binding"/>
    <property type="evidence" value="ECO:0007669"/>
    <property type="project" value="UniProtKB-KW"/>
</dbReference>
<evidence type="ECO:0000259" key="10">
    <source>
        <dbReference type="SMART" id="SM00928"/>
    </source>
</evidence>
<accession>A0A7M2X352</accession>
<sequence>MAFTEPVLLKRISDDPSKRHTVWYDEYVATGGYAQLRRALEMSADDIIKIVMESGLRGRGGAGFSAGQKWSFIPKEKKGPHYLAVNADESEPGTFKDRYLMDYDPHGMLEGIAIAAKATQCDAAYIFIRGEYHKSAKILEKALAEAYEKGVFGQQGMFGSGYKLECYVHRGAGAYICGEETGLLEALEGKRGWPRNKPPFPAIAGAFGKPTVINNVETLQCIPFILERGPAWFKSMGTPSSPGPKLYGMSGHVNRPGVYENELGITLQQSIDMAGGMKGGKHKGTICGGISMGVLGPDQLDIKLDFDDVRFRGGCLGLGTAGMIVMNEHTDMVKALRNCVRFYAHESCGQCTPCREGSGWMKKILDRIVDGMGRAKDLEMLMELEKTMGIMPGTTICGLADGTAWATRTFINKYYEEFAAKCPEAIEATVPVKISRGRLNVLTPMGSNTR</sequence>
<reference evidence="11 12" key="1">
    <citation type="submission" date="2020-10" db="EMBL/GenBank/DDBJ databases">
        <title>Wide distribution of Phycisphaera-like planctomycetes from WD2101 soil group in peatlands and genome analysis of the first cultivated representative.</title>
        <authorList>
            <person name="Dedysh S.N."/>
            <person name="Beletsky A.V."/>
            <person name="Ivanova A."/>
            <person name="Kulichevskaya I.S."/>
            <person name="Suzina N.E."/>
            <person name="Philippov D.A."/>
            <person name="Rakitin A.L."/>
            <person name="Mardanov A.V."/>
            <person name="Ravin N.V."/>
        </authorList>
    </citation>
    <scope>NUCLEOTIDE SEQUENCE [LARGE SCALE GENOMIC DNA]</scope>
    <source>
        <strain evidence="11 12">M1803</strain>
    </source>
</reference>